<dbReference type="NCBIfam" id="NF010683">
    <property type="entry name" value="PRK14083.1"/>
    <property type="match status" value="1"/>
</dbReference>
<evidence type="ECO:0000313" key="8">
    <source>
        <dbReference type="Proteomes" id="UP000642125"/>
    </source>
</evidence>
<dbReference type="GO" id="GO:0005524">
    <property type="term" value="F:ATP binding"/>
    <property type="evidence" value="ECO:0007669"/>
    <property type="project" value="UniProtKB-KW"/>
</dbReference>
<comment type="similarity">
    <text evidence="1">Belongs to the heat shock protein 90 family.</text>
</comment>
<dbReference type="EMBL" id="BONO01000020">
    <property type="protein sequence ID" value="GIG37210.1"/>
    <property type="molecule type" value="Genomic_DNA"/>
</dbReference>
<dbReference type="SUPFAM" id="SSF55874">
    <property type="entry name" value="ATPase domain of HSP90 chaperone/DNA topoisomerase II/histidine kinase"/>
    <property type="match status" value="1"/>
</dbReference>
<dbReference type="GO" id="GO:0051082">
    <property type="term" value="F:unfolded protein binding"/>
    <property type="evidence" value="ECO:0007669"/>
    <property type="project" value="InterPro"/>
</dbReference>
<keyword evidence="8" id="KW-1185">Reference proteome</keyword>
<gene>
    <name evidence="7" type="ORF">Cpa01nite_25910</name>
</gene>
<dbReference type="PRINTS" id="PR00775">
    <property type="entry name" value="HEATSHOCK90"/>
</dbReference>
<evidence type="ECO:0000256" key="3">
    <source>
        <dbReference type="ARBA" id="ARBA00022840"/>
    </source>
</evidence>
<dbReference type="InterPro" id="IPR020568">
    <property type="entry name" value="Ribosomal_Su5_D2-typ_SF"/>
</dbReference>
<dbReference type="PANTHER" id="PTHR11528">
    <property type="entry name" value="HEAT SHOCK PROTEIN 90 FAMILY MEMBER"/>
    <property type="match status" value="1"/>
</dbReference>
<dbReference type="SUPFAM" id="SSF54211">
    <property type="entry name" value="Ribosomal protein S5 domain 2-like"/>
    <property type="match status" value="1"/>
</dbReference>
<protein>
    <submittedName>
        <fullName evidence="7">Molecular chaperone HtpG</fullName>
    </submittedName>
</protein>
<evidence type="ECO:0000256" key="5">
    <source>
        <dbReference type="PIRSR" id="PIRSR002583-1"/>
    </source>
</evidence>
<feature type="binding site" evidence="5">
    <location>
        <position position="343"/>
    </location>
    <ligand>
        <name>ATP</name>
        <dbReference type="ChEBI" id="CHEBI:30616"/>
    </ligand>
</feature>
<evidence type="ECO:0000256" key="1">
    <source>
        <dbReference type="ARBA" id="ARBA00008239"/>
    </source>
</evidence>
<dbReference type="RefSeq" id="WP_203669206.1">
    <property type="nucleotide sequence ID" value="NZ_BONO01000020.1"/>
</dbReference>
<feature type="binding site" evidence="5">
    <location>
        <position position="34"/>
    </location>
    <ligand>
        <name>ATP</name>
        <dbReference type="ChEBI" id="CHEBI:30616"/>
    </ligand>
</feature>
<dbReference type="GO" id="GO:0016887">
    <property type="term" value="F:ATP hydrolysis activity"/>
    <property type="evidence" value="ECO:0007669"/>
    <property type="project" value="InterPro"/>
</dbReference>
<evidence type="ECO:0000256" key="6">
    <source>
        <dbReference type="SAM" id="MobiDB-lite"/>
    </source>
</evidence>
<dbReference type="InterPro" id="IPR020575">
    <property type="entry name" value="Hsp90_N"/>
</dbReference>
<keyword evidence="2 5" id="KW-0547">Nucleotide-binding</keyword>
<dbReference type="PIRSF" id="PIRSF002583">
    <property type="entry name" value="Hsp90"/>
    <property type="match status" value="1"/>
</dbReference>
<feature type="binding site" evidence="5">
    <location>
        <position position="38"/>
    </location>
    <ligand>
        <name>ATP</name>
        <dbReference type="ChEBI" id="CHEBI:30616"/>
    </ligand>
</feature>
<sequence length="665" mass="69968">MTDAAARAFQVDLHGVVDLLARHLYSGPRVYLRELLQNGVDAITARRAVDPGCPATVRLRPLADGSLLVVDSGVGLTRAEAEELLATVGRSSKRDLDLGVGREEFLGQFGIGLLSAFMVADRIELVSRSARDPQAPAVRWRGHADGSYDLVELPDADVPPGSTVRLRPRRDLEHWLAGETVAALAAEFGSLLPVDVAVEVPLGSGASAAPVDEVADAPPAADALPADGAPRPGHAWRRVSEPEAPWARAYPDEAARARALARYCEQTFGFTPLAHVDLAVPLAGVSGVAFVLPAAVPPGGGGSHRVYLKRMLLGARVEGLLPEWAFFVRCVIDASGLRPTASREQLYTDEVLLATQEALADAVRSWTLRTLESSTALARQFVATHHLAVRSLALTDDTMLDLAARILPYETTDGTLTLAEVAAEHGQVVYAPTLEEYKRIAPVARAQGVAVVNAGYVYDADLLARLAARGPGRGLGEVRPLGAGDIAQVLAPVTPERELATLDAVRAGGEVLRPLDTELVLRTFEPAELPAVLLHDRDGDHQRDLRAAMAEADDVWSDVLAGFAAPAAARQLVLNDASTLVRDLLDAPPGEVTAAGLRSLYVSALLLSGEPLRARDAELMTGSMSVLLRAGLRGGGGGVRADGGAAGWTGADDEAAGGPAGEERA</sequence>
<organism evidence="7 8">
    <name type="scientific">Cellulomonas pakistanensis</name>
    <dbReference type="NCBI Taxonomy" id="992287"/>
    <lineage>
        <taxon>Bacteria</taxon>
        <taxon>Bacillati</taxon>
        <taxon>Actinomycetota</taxon>
        <taxon>Actinomycetes</taxon>
        <taxon>Micrococcales</taxon>
        <taxon>Cellulomonadaceae</taxon>
        <taxon>Cellulomonas</taxon>
    </lineage>
</organism>
<proteinExistence type="inferred from homology"/>
<dbReference type="Pfam" id="PF13589">
    <property type="entry name" value="HATPase_c_3"/>
    <property type="match status" value="1"/>
</dbReference>
<feature type="region of interest" description="Disordered" evidence="6">
    <location>
        <begin position="643"/>
        <end position="665"/>
    </location>
</feature>
<dbReference type="AlphaFoldDB" id="A0A919U7C9"/>
<dbReference type="GO" id="GO:0140662">
    <property type="term" value="F:ATP-dependent protein folding chaperone"/>
    <property type="evidence" value="ECO:0007669"/>
    <property type="project" value="InterPro"/>
</dbReference>
<evidence type="ECO:0000313" key="7">
    <source>
        <dbReference type="EMBL" id="GIG37210.1"/>
    </source>
</evidence>
<accession>A0A919U7C9</accession>
<dbReference type="Gene3D" id="3.30.565.10">
    <property type="entry name" value="Histidine kinase-like ATPase, C-terminal domain"/>
    <property type="match status" value="1"/>
</dbReference>
<dbReference type="InterPro" id="IPR001404">
    <property type="entry name" value="Hsp90_fam"/>
</dbReference>
<keyword evidence="3 5" id="KW-0067">ATP-binding</keyword>
<keyword evidence="4" id="KW-0143">Chaperone</keyword>
<dbReference type="Gene3D" id="3.30.230.80">
    <property type="match status" value="1"/>
</dbReference>
<dbReference type="InterPro" id="IPR036890">
    <property type="entry name" value="HATPase_C_sf"/>
</dbReference>
<name>A0A919U7C9_9CELL</name>
<feature type="binding site" evidence="5">
    <location>
        <position position="71"/>
    </location>
    <ligand>
        <name>ATP</name>
        <dbReference type="ChEBI" id="CHEBI:30616"/>
    </ligand>
</feature>
<evidence type="ECO:0000256" key="2">
    <source>
        <dbReference type="ARBA" id="ARBA00022741"/>
    </source>
</evidence>
<evidence type="ECO:0000256" key="4">
    <source>
        <dbReference type="ARBA" id="ARBA00023186"/>
    </source>
</evidence>
<dbReference type="Proteomes" id="UP000642125">
    <property type="component" value="Unassembled WGS sequence"/>
</dbReference>
<reference evidence="7" key="1">
    <citation type="submission" date="2021-01" db="EMBL/GenBank/DDBJ databases">
        <title>Whole genome shotgun sequence of Cellulomonas pakistanensis NBRC 110800.</title>
        <authorList>
            <person name="Komaki H."/>
            <person name="Tamura T."/>
        </authorList>
    </citation>
    <scope>NUCLEOTIDE SEQUENCE</scope>
    <source>
        <strain evidence="7">NBRC 110800</strain>
    </source>
</reference>
<comment type="caution">
    <text evidence="7">The sequence shown here is derived from an EMBL/GenBank/DDBJ whole genome shotgun (WGS) entry which is preliminary data.</text>
</comment>